<proteinExistence type="predicted"/>
<evidence type="ECO:0000313" key="3">
    <source>
        <dbReference type="Proteomes" id="UP000314294"/>
    </source>
</evidence>
<evidence type="ECO:0000256" key="1">
    <source>
        <dbReference type="SAM" id="MobiDB-lite"/>
    </source>
</evidence>
<reference evidence="2 3" key="1">
    <citation type="submission" date="2019-03" db="EMBL/GenBank/DDBJ databases">
        <title>First draft genome of Liparis tanakae, snailfish: a comprehensive survey of snailfish specific genes.</title>
        <authorList>
            <person name="Kim W."/>
            <person name="Song I."/>
            <person name="Jeong J.-H."/>
            <person name="Kim D."/>
            <person name="Kim S."/>
            <person name="Ryu S."/>
            <person name="Song J.Y."/>
            <person name="Lee S.K."/>
        </authorList>
    </citation>
    <scope>NUCLEOTIDE SEQUENCE [LARGE SCALE GENOMIC DNA]</scope>
    <source>
        <tissue evidence="2">Muscle</tissue>
    </source>
</reference>
<accession>A0A4Z2J5G2</accession>
<keyword evidence="3" id="KW-1185">Reference proteome</keyword>
<evidence type="ECO:0000313" key="2">
    <source>
        <dbReference type="EMBL" id="TNN84888.1"/>
    </source>
</evidence>
<gene>
    <name evidence="2" type="ORF">EYF80_004933</name>
</gene>
<protein>
    <submittedName>
        <fullName evidence="2">Uncharacterized protein</fullName>
    </submittedName>
</protein>
<name>A0A4Z2J5G2_9TELE</name>
<feature type="compositionally biased region" description="Basic and acidic residues" evidence="1">
    <location>
        <begin position="77"/>
        <end position="89"/>
    </location>
</feature>
<comment type="caution">
    <text evidence="2">The sequence shown here is derived from an EMBL/GenBank/DDBJ whole genome shotgun (WGS) entry which is preliminary data.</text>
</comment>
<sequence length="130" mass="14232">MAYKRPADSIPVVFILTDKFRVVQRLRHTADGAGCSPKASLKLSLWHPAFGFLVERVEVLSGSGEIQQSNKRRQKQPQHEDKGAADKAHYSSSLSHATRLQPYGGEQQQGTPVLFICNTRLTTATGSAVA</sequence>
<dbReference type="AlphaFoldDB" id="A0A4Z2J5G2"/>
<dbReference type="Proteomes" id="UP000314294">
    <property type="component" value="Unassembled WGS sequence"/>
</dbReference>
<dbReference type="EMBL" id="SRLO01000024">
    <property type="protein sequence ID" value="TNN84888.1"/>
    <property type="molecule type" value="Genomic_DNA"/>
</dbReference>
<organism evidence="2 3">
    <name type="scientific">Liparis tanakae</name>
    <name type="common">Tanaka's snailfish</name>
    <dbReference type="NCBI Taxonomy" id="230148"/>
    <lineage>
        <taxon>Eukaryota</taxon>
        <taxon>Metazoa</taxon>
        <taxon>Chordata</taxon>
        <taxon>Craniata</taxon>
        <taxon>Vertebrata</taxon>
        <taxon>Euteleostomi</taxon>
        <taxon>Actinopterygii</taxon>
        <taxon>Neopterygii</taxon>
        <taxon>Teleostei</taxon>
        <taxon>Neoteleostei</taxon>
        <taxon>Acanthomorphata</taxon>
        <taxon>Eupercaria</taxon>
        <taxon>Perciformes</taxon>
        <taxon>Cottioidei</taxon>
        <taxon>Cottales</taxon>
        <taxon>Liparidae</taxon>
        <taxon>Liparis</taxon>
    </lineage>
</organism>
<feature type="region of interest" description="Disordered" evidence="1">
    <location>
        <begin position="63"/>
        <end position="107"/>
    </location>
</feature>